<dbReference type="AlphaFoldDB" id="A0A177FTV6"/>
<proteinExistence type="predicted"/>
<reference evidence="2 3" key="1">
    <citation type="submission" date="2016-03" db="EMBL/GenBank/DDBJ databases">
        <title>Draft genome sequence of Acetobacter malorum CECT 7742, a strain isolated from strawberry vinegar.</title>
        <authorList>
            <person name="Sainz F."/>
            <person name="Mas A."/>
            <person name="Torija M.J."/>
        </authorList>
    </citation>
    <scope>NUCLEOTIDE SEQUENCE [LARGE SCALE GENOMIC DNA]</scope>
    <source>
        <strain evidence="2 3">CECT 7742</strain>
    </source>
</reference>
<dbReference type="SUPFAM" id="SSF46785">
    <property type="entry name" value="Winged helix' DNA-binding domain"/>
    <property type="match status" value="1"/>
</dbReference>
<dbReference type="Proteomes" id="UP000077349">
    <property type="component" value="Unassembled WGS sequence"/>
</dbReference>
<evidence type="ECO:0000256" key="1">
    <source>
        <dbReference type="SAM" id="MobiDB-lite"/>
    </source>
</evidence>
<evidence type="ECO:0000313" key="3">
    <source>
        <dbReference type="Proteomes" id="UP000077349"/>
    </source>
</evidence>
<feature type="region of interest" description="Disordered" evidence="1">
    <location>
        <begin position="132"/>
        <end position="187"/>
    </location>
</feature>
<dbReference type="PATRIC" id="fig|178901.16.peg.4514"/>
<name>A0A177FTV6_9PROT</name>
<comment type="caution">
    <text evidence="2">The sequence shown here is derived from an EMBL/GenBank/DDBJ whole genome shotgun (WGS) entry which is preliminary data.</text>
</comment>
<dbReference type="InterPro" id="IPR036388">
    <property type="entry name" value="WH-like_DNA-bd_sf"/>
</dbReference>
<dbReference type="Pfam" id="PF13730">
    <property type="entry name" value="HTH_36"/>
    <property type="match status" value="1"/>
</dbReference>
<evidence type="ECO:0000313" key="2">
    <source>
        <dbReference type="EMBL" id="OAG71492.1"/>
    </source>
</evidence>
<organism evidence="2 3">
    <name type="scientific">Acetobacter malorum</name>
    <dbReference type="NCBI Taxonomy" id="178901"/>
    <lineage>
        <taxon>Bacteria</taxon>
        <taxon>Pseudomonadati</taxon>
        <taxon>Pseudomonadota</taxon>
        <taxon>Alphaproteobacteria</taxon>
        <taxon>Acetobacterales</taxon>
        <taxon>Acetobacteraceae</taxon>
        <taxon>Acetobacter</taxon>
    </lineage>
</organism>
<dbReference type="InterPro" id="IPR036390">
    <property type="entry name" value="WH_DNA-bd_sf"/>
</dbReference>
<dbReference type="Gene3D" id="1.10.10.10">
    <property type="entry name" value="Winged helix-like DNA-binding domain superfamily/Winged helix DNA-binding domain"/>
    <property type="match status" value="1"/>
</dbReference>
<accession>A0A177FTV6</accession>
<gene>
    <name evidence="2" type="ORF">Amal_04115</name>
</gene>
<protein>
    <submittedName>
        <fullName evidence="2">Replication Protein</fullName>
    </submittedName>
</protein>
<dbReference type="EMBL" id="LVHD01000322">
    <property type="protein sequence ID" value="OAG71492.1"/>
    <property type="molecule type" value="Genomic_DNA"/>
</dbReference>
<sequence>MSLETQIQIATPPTGTWVQTERAAHERWSILAVENPRAAALLHVIIAKMGRHNALVASQETLSTLTKCSTRTVRRSLQVLKEENWIEIRQVGASGTVNAYIVNDRVAWSGARDGIRYSLFSAAVLVSDHEQPDNADIGVQPPLEHIPSLQQGERQLPTGPGMPPPSQPSLEGLEPDLPATSRDDPAQ</sequence>